<organism evidence="1 2">
    <name type="scientific">Ganoderma sinense ZZ0214-1</name>
    <dbReference type="NCBI Taxonomy" id="1077348"/>
    <lineage>
        <taxon>Eukaryota</taxon>
        <taxon>Fungi</taxon>
        <taxon>Dikarya</taxon>
        <taxon>Basidiomycota</taxon>
        <taxon>Agaricomycotina</taxon>
        <taxon>Agaricomycetes</taxon>
        <taxon>Polyporales</taxon>
        <taxon>Polyporaceae</taxon>
        <taxon>Ganoderma</taxon>
    </lineage>
</organism>
<proteinExistence type="predicted"/>
<dbReference type="EMBL" id="AYKW01000067">
    <property type="protein sequence ID" value="PIL23670.1"/>
    <property type="molecule type" value="Genomic_DNA"/>
</dbReference>
<name>A0A2G8RQ78_9APHY</name>
<comment type="caution">
    <text evidence="1">The sequence shown here is derived from an EMBL/GenBank/DDBJ whole genome shotgun (WGS) entry which is preliminary data.</text>
</comment>
<reference evidence="1 2" key="1">
    <citation type="journal article" date="2015" name="Sci. Rep.">
        <title>Chromosome-level genome map provides insights into diverse defense mechanisms in the medicinal fungus Ganoderma sinense.</title>
        <authorList>
            <person name="Zhu Y."/>
            <person name="Xu J."/>
            <person name="Sun C."/>
            <person name="Zhou S."/>
            <person name="Xu H."/>
            <person name="Nelson D.R."/>
            <person name="Qian J."/>
            <person name="Song J."/>
            <person name="Luo H."/>
            <person name="Xiang L."/>
            <person name="Li Y."/>
            <person name="Xu Z."/>
            <person name="Ji A."/>
            <person name="Wang L."/>
            <person name="Lu S."/>
            <person name="Hayward A."/>
            <person name="Sun W."/>
            <person name="Li X."/>
            <person name="Schwartz D.C."/>
            <person name="Wang Y."/>
            <person name="Chen S."/>
        </authorList>
    </citation>
    <scope>NUCLEOTIDE SEQUENCE [LARGE SCALE GENOMIC DNA]</scope>
    <source>
        <strain evidence="1 2">ZZ0214-1</strain>
    </source>
</reference>
<keyword evidence="2" id="KW-1185">Reference proteome</keyword>
<evidence type="ECO:0000313" key="2">
    <source>
        <dbReference type="Proteomes" id="UP000230002"/>
    </source>
</evidence>
<dbReference type="AlphaFoldDB" id="A0A2G8RQ78"/>
<gene>
    <name evidence="1" type="ORF">GSI_13419</name>
</gene>
<dbReference type="Proteomes" id="UP000230002">
    <property type="component" value="Unassembled WGS sequence"/>
</dbReference>
<evidence type="ECO:0000313" key="1">
    <source>
        <dbReference type="EMBL" id="PIL23670.1"/>
    </source>
</evidence>
<sequence>MARLTTTPSSAQSIVMDNQVAAHVHDTPNDGRSQNSAIPDTLPDFAVLSLTDSDVSDRGTLTLLMSPRGGAYCTGRIVTILQTIVHVTQQLL</sequence>
<protein>
    <submittedName>
        <fullName evidence="1">Uncharacterized protein</fullName>
    </submittedName>
</protein>
<accession>A0A2G8RQ78</accession>